<feature type="domain" description="SF4 helicase" evidence="1">
    <location>
        <begin position="1"/>
        <end position="66"/>
    </location>
</feature>
<dbReference type="GO" id="GO:0003678">
    <property type="term" value="F:DNA helicase activity"/>
    <property type="evidence" value="ECO:0007669"/>
    <property type="project" value="InterPro"/>
</dbReference>
<evidence type="ECO:0000259" key="1">
    <source>
        <dbReference type="PROSITE" id="PS51199"/>
    </source>
</evidence>
<evidence type="ECO:0000313" key="2">
    <source>
        <dbReference type="EMBL" id="KKL07263.1"/>
    </source>
</evidence>
<proteinExistence type="predicted"/>
<dbReference type="PROSITE" id="PS51199">
    <property type="entry name" value="SF4_HELICASE"/>
    <property type="match status" value="1"/>
</dbReference>
<dbReference type="GO" id="GO:0006260">
    <property type="term" value="P:DNA replication"/>
    <property type="evidence" value="ECO:0007669"/>
    <property type="project" value="InterPro"/>
</dbReference>
<dbReference type="Pfam" id="PF03796">
    <property type="entry name" value="DnaB_C"/>
    <property type="match status" value="1"/>
</dbReference>
<organism evidence="2">
    <name type="scientific">marine sediment metagenome</name>
    <dbReference type="NCBI Taxonomy" id="412755"/>
    <lineage>
        <taxon>unclassified sequences</taxon>
        <taxon>metagenomes</taxon>
        <taxon>ecological metagenomes</taxon>
    </lineage>
</organism>
<protein>
    <recommendedName>
        <fullName evidence="1">SF4 helicase domain-containing protein</fullName>
    </recommendedName>
</protein>
<feature type="non-terminal residue" evidence="2">
    <location>
        <position position="1"/>
    </location>
</feature>
<gene>
    <name evidence="2" type="ORF">LCGC14_2587750</name>
</gene>
<dbReference type="Gene3D" id="3.40.50.300">
    <property type="entry name" value="P-loop containing nucleotide triphosphate hydrolases"/>
    <property type="match status" value="1"/>
</dbReference>
<dbReference type="EMBL" id="LAZR01043359">
    <property type="protein sequence ID" value="KKL07263.1"/>
    <property type="molecule type" value="Genomic_DNA"/>
</dbReference>
<dbReference type="InterPro" id="IPR007694">
    <property type="entry name" value="DNA_helicase_DnaB-like_C"/>
</dbReference>
<sequence>SLEQTADVVMLLHRPAYYRITGDDPDAEDDGECWIYLAKNRSGPVGKIEYKWDKETMSFTENSARFHEFGELL</sequence>
<dbReference type="InterPro" id="IPR027417">
    <property type="entry name" value="P-loop_NTPase"/>
</dbReference>
<accession>A0A0F9D5B7</accession>
<dbReference type="AlphaFoldDB" id="A0A0F9D5B7"/>
<comment type="caution">
    <text evidence="2">The sequence shown here is derived from an EMBL/GenBank/DDBJ whole genome shotgun (WGS) entry which is preliminary data.</text>
</comment>
<dbReference type="GO" id="GO:0005524">
    <property type="term" value="F:ATP binding"/>
    <property type="evidence" value="ECO:0007669"/>
    <property type="project" value="InterPro"/>
</dbReference>
<reference evidence="2" key="1">
    <citation type="journal article" date="2015" name="Nature">
        <title>Complex archaea that bridge the gap between prokaryotes and eukaryotes.</title>
        <authorList>
            <person name="Spang A."/>
            <person name="Saw J.H."/>
            <person name="Jorgensen S.L."/>
            <person name="Zaremba-Niedzwiedzka K."/>
            <person name="Martijn J."/>
            <person name="Lind A.E."/>
            <person name="van Eijk R."/>
            <person name="Schleper C."/>
            <person name="Guy L."/>
            <person name="Ettema T.J."/>
        </authorList>
    </citation>
    <scope>NUCLEOTIDE SEQUENCE</scope>
</reference>
<name>A0A0F9D5B7_9ZZZZ</name>